<protein>
    <submittedName>
        <fullName evidence="1">U-box domain-containing protein 3</fullName>
    </submittedName>
</protein>
<name>A0AAQ3JWQ8_9LILI</name>
<dbReference type="Proteomes" id="UP001327560">
    <property type="component" value="Chromosome 2"/>
</dbReference>
<dbReference type="AlphaFoldDB" id="A0AAQ3JWQ8"/>
<evidence type="ECO:0000313" key="1">
    <source>
        <dbReference type="EMBL" id="WOK96191.1"/>
    </source>
</evidence>
<dbReference type="InterPro" id="IPR011989">
    <property type="entry name" value="ARM-like"/>
</dbReference>
<accession>A0AAQ3JWQ8</accession>
<sequence length="105" mass="11372">MIDLLDCGFVLGSKEYAADCLQNLAAKNESLRRSVVSKRGVRSLLAYLDGPLPQESAVGALRNLSNSVVVDNLVSMGILRRLVDRENGRASSRDKGQHLSFSAPN</sequence>
<proteinExistence type="predicted"/>
<organism evidence="1 2">
    <name type="scientific">Canna indica</name>
    <name type="common">Indian-shot</name>
    <dbReference type="NCBI Taxonomy" id="4628"/>
    <lineage>
        <taxon>Eukaryota</taxon>
        <taxon>Viridiplantae</taxon>
        <taxon>Streptophyta</taxon>
        <taxon>Embryophyta</taxon>
        <taxon>Tracheophyta</taxon>
        <taxon>Spermatophyta</taxon>
        <taxon>Magnoliopsida</taxon>
        <taxon>Liliopsida</taxon>
        <taxon>Zingiberales</taxon>
        <taxon>Cannaceae</taxon>
        <taxon>Canna</taxon>
    </lineage>
</organism>
<dbReference type="PANTHER" id="PTHR46043:SF9">
    <property type="entry name" value="ARM REPEAT SUPERFAMILY PROTEIN"/>
    <property type="match status" value="1"/>
</dbReference>
<dbReference type="PANTHER" id="PTHR46043">
    <property type="entry name" value="ARM REPEAT SUPERFAMILY PROTEIN"/>
    <property type="match status" value="1"/>
</dbReference>
<dbReference type="EMBL" id="CP136891">
    <property type="protein sequence ID" value="WOK96191.1"/>
    <property type="molecule type" value="Genomic_DNA"/>
</dbReference>
<dbReference type="SUPFAM" id="SSF48371">
    <property type="entry name" value="ARM repeat"/>
    <property type="match status" value="1"/>
</dbReference>
<gene>
    <name evidence="1" type="ORF">Cni_G04898</name>
</gene>
<reference evidence="1 2" key="1">
    <citation type="submission" date="2023-10" db="EMBL/GenBank/DDBJ databases">
        <title>Chromosome-scale genome assembly provides insights into flower coloration mechanisms of Canna indica.</title>
        <authorList>
            <person name="Li C."/>
        </authorList>
    </citation>
    <scope>NUCLEOTIDE SEQUENCE [LARGE SCALE GENOMIC DNA]</scope>
    <source>
        <tissue evidence="1">Flower</tissue>
    </source>
</reference>
<keyword evidence="2" id="KW-1185">Reference proteome</keyword>
<dbReference type="InterPro" id="IPR016024">
    <property type="entry name" value="ARM-type_fold"/>
</dbReference>
<dbReference type="Gene3D" id="1.25.10.10">
    <property type="entry name" value="Leucine-rich Repeat Variant"/>
    <property type="match status" value="1"/>
</dbReference>
<evidence type="ECO:0000313" key="2">
    <source>
        <dbReference type="Proteomes" id="UP001327560"/>
    </source>
</evidence>